<organism evidence="3 4">
    <name type="scientific">Aeromicrobium alkaliterrae</name>
    <dbReference type="NCBI Taxonomy" id="302168"/>
    <lineage>
        <taxon>Bacteria</taxon>
        <taxon>Bacillati</taxon>
        <taxon>Actinomycetota</taxon>
        <taxon>Actinomycetes</taxon>
        <taxon>Propionibacteriales</taxon>
        <taxon>Nocardioidaceae</taxon>
        <taxon>Aeromicrobium</taxon>
    </lineage>
</organism>
<keyword evidence="1" id="KW-0732">Signal</keyword>
<dbReference type="Pfam" id="PF13472">
    <property type="entry name" value="Lipase_GDSL_2"/>
    <property type="match status" value="1"/>
</dbReference>
<dbReference type="InterPro" id="IPR051532">
    <property type="entry name" value="Ester_Hydrolysis_Enzymes"/>
</dbReference>
<proteinExistence type="predicted"/>
<sequence length="231" mass="24539">MVRRQRVWWVAAAAAAVVAVSTALLAGPGNDRASAGAAPTMLVIGDSISASYVDEPGSPKQAWWSFVARELGYETTVLAEAGSGYQRPGSQCRGTTFPQRPGVFEQPPPSLILVEGGRNDWARCDGTDLVPVPSEEVLAAADAFLERLTTTYPDARVVVLAPPWGPLQQQYVDDVTAAIETAADRNGCEFLPMDGVLPEDRTPDGVHPDLDGSRAIAEVVLTALNREPDAV</sequence>
<keyword evidence="4" id="KW-1185">Reference proteome</keyword>
<dbReference type="PANTHER" id="PTHR30383">
    <property type="entry name" value="THIOESTERASE 1/PROTEASE 1/LYSOPHOSPHOLIPASE L1"/>
    <property type="match status" value="1"/>
</dbReference>
<feature type="domain" description="SGNH hydrolase-type esterase" evidence="2">
    <location>
        <begin position="43"/>
        <end position="214"/>
    </location>
</feature>
<dbReference type="InterPro" id="IPR013830">
    <property type="entry name" value="SGNH_hydro"/>
</dbReference>
<feature type="signal peptide" evidence="1">
    <location>
        <begin position="1"/>
        <end position="26"/>
    </location>
</feature>
<evidence type="ECO:0000256" key="1">
    <source>
        <dbReference type="SAM" id="SignalP"/>
    </source>
</evidence>
<name>A0ABP4VX83_9ACTN</name>
<dbReference type="CDD" id="cd00229">
    <property type="entry name" value="SGNH_hydrolase"/>
    <property type="match status" value="1"/>
</dbReference>
<comment type="caution">
    <text evidence="3">The sequence shown here is derived from an EMBL/GenBank/DDBJ whole genome shotgun (WGS) entry which is preliminary data.</text>
</comment>
<dbReference type="SUPFAM" id="SSF52266">
    <property type="entry name" value="SGNH hydrolase"/>
    <property type="match status" value="1"/>
</dbReference>
<dbReference type="Proteomes" id="UP001501057">
    <property type="component" value="Unassembled WGS sequence"/>
</dbReference>
<evidence type="ECO:0000313" key="3">
    <source>
        <dbReference type="EMBL" id="GAA1737937.1"/>
    </source>
</evidence>
<dbReference type="EMBL" id="BAAAME010000004">
    <property type="protein sequence ID" value="GAA1737937.1"/>
    <property type="molecule type" value="Genomic_DNA"/>
</dbReference>
<evidence type="ECO:0000313" key="4">
    <source>
        <dbReference type="Proteomes" id="UP001501057"/>
    </source>
</evidence>
<reference evidence="4" key="1">
    <citation type="journal article" date="2019" name="Int. J. Syst. Evol. Microbiol.">
        <title>The Global Catalogue of Microorganisms (GCM) 10K type strain sequencing project: providing services to taxonomists for standard genome sequencing and annotation.</title>
        <authorList>
            <consortium name="The Broad Institute Genomics Platform"/>
            <consortium name="The Broad Institute Genome Sequencing Center for Infectious Disease"/>
            <person name="Wu L."/>
            <person name="Ma J."/>
        </authorList>
    </citation>
    <scope>NUCLEOTIDE SEQUENCE [LARGE SCALE GENOMIC DNA]</scope>
    <source>
        <strain evidence="4">JCM 13518</strain>
    </source>
</reference>
<evidence type="ECO:0000259" key="2">
    <source>
        <dbReference type="Pfam" id="PF13472"/>
    </source>
</evidence>
<feature type="chain" id="PRO_5046889981" description="SGNH hydrolase-type esterase domain-containing protein" evidence="1">
    <location>
        <begin position="27"/>
        <end position="231"/>
    </location>
</feature>
<protein>
    <recommendedName>
        <fullName evidence="2">SGNH hydrolase-type esterase domain-containing protein</fullName>
    </recommendedName>
</protein>
<dbReference type="RefSeq" id="WP_344200222.1">
    <property type="nucleotide sequence ID" value="NZ_BAAAME010000004.1"/>
</dbReference>
<accession>A0ABP4VX83</accession>
<dbReference type="Gene3D" id="3.40.50.1110">
    <property type="entry name" value="SGNH hydrolase"/>
    <property type="match status" value="1"/>
</dbReference>
<dbReference type="InterPro" id="IPR036514">
    <property type="entry name" value="SGNH_hydro_sf"/>
</dbReference>
<gene>
    <name evidence="3" type="ORF">GCM10009710_17690</name>
</gene>